<accession>A0ACC0USH7</accession>
<proteinExistence type="predicted"/>
<gene>
    <name evidence="1" type="ORF">N3K66_008857</name>
</gene>
<evidence type="ECO:0000313" key="1">
    <source>
        <dbReference type="EMBL" id="KAI9896685.1"/>
    </source>
</evidence>
<keyword evidence="2" id="KW-1185">Reference proteome</keyword>
<name>A0ACC0USH7_9HYPO</name>
<dbReference type="EMBL" id="CM047948">
    <property type="protein sequence ID" value="KAI9896685.1"/>
    <property type="molecule type" value="Genomic_DNA"/>
</dbReference>
<dbReference type="Proteomes" id="UP001163324">
    <property type="component" value="Chromosome 9"/>
</dbReference>
<reference evidence="1" key="1">
    <citation type="submission" date="2022-10" db="EMBL/GenBank/DDBJ databases">
        <title>Complete Genome of Trichothecium roseum strain YXFP-22015, a Plant Pathogen Isolated from Citrus.</title>
        <authorList>
            <person name="Wang Y."/>
            <person name="Zhu L."/>
        </authorList>
    </citation>
    <scope>NUCLEOTIDE SEQUENCE</scope>
    <source>
        <strain evidence="1">YXFP-22015</strain>
    </source>
</reference>
<comment type="caution">
    <text evidence="1">The sequence shown here is derived from an EMBL/GenBank/DDBJ whole genome shotgun (WGS) entry which is preliminary data.</text>
</comment>
<protein>
    <submittedName>
        <fullName evidence="1">Uncharacterized protein</fullName>
    </submittedName>
</protein>
<evidence type="ECO:0000313" key="2">
    <source>
        <dbReference type="Proteomes" id="UP001163324"/>
    </source>
</evidence>
<organism evidence="1 2">
    <name type="scientific">Trichothecium roseum</name>
    <dbReference type="NCBI Taxonomy" id="47278"/>
    <lineage>
        <taxon>Eukaryota</taxon>
        <taxon>Fungi</taxon>
        <taxon>Dikarya</taxon>
        <taxon>Ascomycota</taxon>
        <taxon>Pezizomycotina</taxon>
        <taxon>Sordariomycetes</taxon>
        <taxon>Hypocreomycetidae</taxon>
        <taxon>Hypocreales</taxon>
        <taxon>Hypocreales incertae sedis</taxon>
        <taxon>Trichothecium</taxon>
    </lineage>
</organism>
<sequence>MDSAMDSNMDSTMDSTSIDASTLPPASQSQLVDSGGEADPYDMASASSDQACKECRRRKARCNRALPTCDLCTKYRRHCLYEKHSRTPLTRKHLTDVETRLERAEALVRRMRPLIPPHLRTWERGSANKLAPQPAPQPATEDFQFSSAPGSLLTETSDAPKKGTGDFKEELAVDPSLEGYATNGSNDHQKMLEGPPLDDFEWSESDPTKTHGLSPEMGNVGDEEGPISDGMAALSVNESQGGYLGVASGAALLRLLEPASRRRMSSSRVQQEAHPAMYAQPNPNRHVAEAMIDSYFRCYHVHYPAIHEPTFRAQYSEIIPRPNGPCWTVLAYVVAAIGVWTSASTASDTLDLALFSQARSILNFNFLEVGNLTLVQALTLSANYLQKRDKPNSGYTYLGLAARMAMGLGLHKEFQGWNISPLKMEIRRRVWWTLFVFDVGATITFSRPNAWPSQGVEVSIPLNVNDKDLTAASTSYPPENDQITPYTAVGVQGRFHTATGECYTKVISKPFPSADELMSMEAKFIEPWLKSVPAFFNVASDVPPRYALAQVICDWRLRNLRIIMYRPFVIRRALNRRAEPDSASVKAYERCLTDANATIESISEYWRKHEHNRLSAWYALYFLFQAALIPCICLRNEPSAPQSPEWRRQIITTLEAISAIAPQNATSGRCHSIILGLCGRFLDDAQVQQLQLAQLSPGGSAVPPPPPTSATPAAAAAAAAAAASSTSAAAALDDELVAQVQWPGDQPTEESPQTQINNVLGMMWPNVPPMEAADVVMGDDAAWMEFLKAGSGEGWGDSTFAE</sequence>